<comment type="caution">
    <text evidence="2">The sequence shown here is derived from an EMBL/GenBank/DDBJ whole genome shotgun (WGS) entry which is preliminary data.</text>
</comment>
<organism evidence="2 3">
    <name type="scientific">Streptosporangium brasiliense</name>
    <dbReference type="NCBI Taxonomy" id="47480"/>
    <lineage>
        <taxon>Bacteria</taxon>
        <taxon>Bacillati</taxon>
        <taxon>Actinomycetota</taxon>
        <taxon>Actinomycetes</taxon>
        <taxon>Streptosporangiales</taxon>
        <taxon>Streptosporangiaceae</taxon>
        <taxon>Streptosporangium</taxon>
    </lineage>
</organism>
<dbReference type="RefSeq" id="WP_306874178.1">
    <property type="nucleotide sequence ID" value="NZ_JAUSRB010000002.1"/>
</dbReference>
<keyword evidence="3" id="KW-1185">Reference proteome</keyword>
<evidence type="ECO:0000313" key="3">
    <source>
        <dbReference type="Proteomes" id="UP001230426"/>
    </source>
</evidence>
<reference evidence="2 3" key="1">
    <citation type="submission" date="2023-07" db="EMBL/GenBank/DDBJ databases">
        <title>Sequencing the genomes of 1000 actinobacteria strains.</title>
        <authorList>
            <person name="Klenk H.-P."/>
        </authorList>
    </citation>
    <scope>NUCLEOTIDE SEQUENCE [LARGE SCALE GENOMIC DNA]</scope>
    <source>
        <strain evidence="2 3">DSM 44109</strain>
    </source>
</reference>
<dbReference type="InterPro" id="IPR003779">
    <property type="entry name" value="CMD-like"/>
</dbReference>
<dbReference type="Pfam" id="PF02627">
    <property type="entry name" value="CMD"/>
    <property type="match status" value="1"/>
</dbReference>
<evidence type="ECO:0000313" key="2">
    <source>
        <dbReference type="EMBL" id="MDP9869819.1"/>
    </source>
</evidence>
<feature type="domain" description="Carboxymuconolactone decarboxylase-like" evidence="1">
    <location>
        <begin position="53"/>
        <end position="106"/>
    </location>
</feature>
<gene>
    <name evidence="2" type="ORF">J2S55_009085</name>
</gene>
<dbReference type="Proteomes" id="UP001230426">
    <property type="component" value="Unassembled WGS sequence"/>
</dbReference>
<dbReference type="PANTHER" id="PTHR35446">
    <property type="entry name" value="SI:CH211-175M2.5"/>
    <property type="match status" value="1"/>
</dbReference>
<protein>
    <submittedName>
        <fullName evidence="2">AhpD family alkylhydroperoxidase</fullName>
    </submittedName>
</protein>
<proteinExistence type="predicted"/>
<evidence type="ECO:0000259" key="1">
    <source>
        <dbReference type="Pfam" id="PF02627"/>
    </source>
</evidence>
<dbReference type="Gene3D" id="1.20.1290.10">
    <property type="entry name" value="AhpD-like"/>
    <property type="match status" value="1"/>
</dbReference>
<dbReference type="PANTHER" id="PTHR35446:SF3">
    <property type="entry name" value="CMD DOMAIN-CONTAINING PROTEIN"/>
    <property type="match status" value="1"/>
</dbReference>
<accession>A0ABT9RKJ8</accession>
<sequence>MSENVFVTLTAESAPAAARPILEASEQKFGYLPEAVGRMALSPQTLKGFLTVNGIFEQTTLAPLDREVLILTVATRNSCHVCVAMHTATLVRQEAAPELVEALRSRKPLPDARLEALRVFTHAVMDRCGAVGDEELRAFLDAGYTPQNALEVVLGIGTYTISTFANRMIDAPLDPPLAAFAWDGDAL</sequence>
<name>A0ABT9RKJ8_9ACTN</name>
<dbReference type="EMBL" id="JAUSRB010000002">
    <property type="protein sequence ID" value="MDP9869819.1"/>
    <property type="molecule type" value="Genomic_DNA"/>
</dbReference>
<dbReference type="InterPro" id="IPR029032">
    <property type="entry name" value="AhpD-like"/>
</dbReference>
<dbReference type="SUPFAM" id="SSF69118">
    <property type="entry name" value="AhpD-like"/>
    <property type="match status" value="1"/>
</dbReference>